<feature type="domain" description="SIS" evidence="1">
    <location>
        <begin position="30"/>
        <end position="220"/>
    </location>
</feature>
<dbReference type="EMBL" id="MSIE01000004">
    <property type="protein sequence ID" value="OLF18996.1"/>
    <property type="molecule type" value="Genomic_DNA"/>
</dbReference>
<organism evidence="2 3">
    <name type="scientific">Actinophytocola xanthii</name>
    <dbReference type="NCBI Taxonomy" id="1912961"/>
    <lineage>
        <taxon>Bacteria</taxon>
        <taxon>Bacillati</taxon>
        <taxon>Actinomycetota</taxon>
        <taxon>Actinomycetes</taxon>
        <taxon>Pseudonocardiales</taxon>
        <taxon>Pseudonocardiaceae</taxon>
    </lineage>
</organism>
<dbReference type="InterPro" id="IPR001347">
    <property type="entry name" value="SIS_dom"/>
</dbReference>
<dbReference type="Gene3D" id="3.40.50.10490">
    <property type="entry name" value="Glucose-6-phosphate isomerase like protein, domain 1"/>
    <property type="match status" value="1"/>
</dbReference>
<dbReference type="Pfam" id="PF13580">
    <property type="entry name" value="SIS_2"/>
    <property type="match status" value="1"/>
</dbReference>
<dbReference type="PROSITE" id="PS51464">
    <property type="entry name" value="SIS"/>
    <property type="match status" value="1"/>
</dbReference>
<gene>
    <name evidence="2" type="ORF">BU204_03840</name>
</gene>
<dbReference type="SUPFAM" id="SSF53697">
    <property type="entry name" value="SIS domain"/>
    <property type="match status" value="1"/>
</dbReference>
<dbReference type="AlphaFoldDB" id="A0A1Q8CXB2"/>
<dbReference type="Proteomes" id="UP000185596">
    <property type="component" value="Unassembled WGS sequence"/>
</dbReference>
<name>A0A1Q8CXB2_9PSEU</name>
<comment type="caution">
    <text evidence="2">The sequence shown here is derived from an EMBL/GenBank/DDBJ whole genome shotgun (WGS) entry which is preliminary data.</text>
</comment>
<accession>A0A1Q8CXB2</accession>
<sequence length="251" mass="25970">MTPSAETSASELLRLLGVVASSSRVAVAAAAELFATCVRADGVIQAFGTGHSQATALELAGRAGGLIPTNRIALSDLVQFGGEDPSVLADPMLERRADVARRLYELAAPRPQDLFVIASSSGVNPSVVEMAHVVKEGGHALVAITSVQHSTRVPAKHSSGKRLADLADVTLDNGAPFGDTLLELPDGTSAGAVSSLSAGLLVQMVVAETVRLLLDSGTTPPVYVSNNVPGGLERNLELEAKYQGRIRRTAS</sequence>
<evidence type="ECO:0000259" key="1">
    <source>
        <dbReference type="PROSITE" id="PS51464"/>
    </source>
</evidence>
<proteinExistence type="predicted"/>
<keyword evidence="3" id="KW-1185">Reference proteome</keyword>
<dbReference type="OrthoDB" id="9805185at2"/>
<dbReference type="InterPro" id="IPR046348">
    <property type="entry name" value="SIS_dom_sf"/>
</dbReference>
<dbReference type="CDD" id="cd05013">
    <property type="entry name" value="SIS_RpiR"/>
    <property type="match status" value="1"/>
</dbReference>
<dbReference type="InterPro" id="IPR050099">
    <property type="entry name" value="SIS_GmhA/DiaA_subfam"/>
</dbReference>
<keyword evidence="2" id="KW-0413">Isomerase</keyword>
<evidence type="ECO:0000313" key="3">
    <source>
        <dbReference type="Proteomes" id="UP000185596"/>
    </source>
</evidence>
<dbReference type="RefSeq" id="WP_075124121.1">
    <property type="nucleotide sequence ID" value="NZ_MSIE01000004.1"/>
</dbReference>
<evidence type="ECO:0000313" key="2">
    <source>
        <dbReference type="EMBL" id="OLF18996.1"/>
    </source>
</evidence>
<dbReference type="GO" id="GO:0016853">
    <property type="term" value="F:isomerase activity"/>
    <property type="evidence" value="ECO:0007669"/>
    <property type="project" value="UniProtKB-KW"/>
</dbReference>
<dbReference type="PANTHER" id="PTHR30390:SF7">
    <property type="entry name" value="PHOSPHOHEPTOSE ISOMERASE"/>
    <property type="match status" value="1"/>
</dbReference>
<dbReference type="InterPro" id="IPR035472">
    <property type="entry name" value="RpiR-like_SIS"/>
</dbReference>
<dbReference type="GO" id="GO:0097367">
    <property type="term" value="F:carbohydrate derivative binding"/>
    <property type="evidence" value="ECO:0007669"/>
    <property type="project" value="InterPro"/>
</dbReference>
<dbReference type="PANTHER" id="PTHR30390">
    <property type="entry name" value="SEDOHEPTULOSE 7-PHOSPHATE ISOMERASE / DNAA INITIATOR-ASSOCIATING FACTOR FOR REPLICATION INITIATION"/>
    <property type="match status" value="1"/>
</dbReference>
<reference evidence="2 3" key="1">
    <citation type="submission" date="2016-12" db="EMBL/GenBank/DDBJ databases">
        <title>The draft genome sequence of Actinophytocola sp. 11-183.</title>
        <authorList>
            <person name="Wang W."/>
            <person name="Yuan L."/>
        </authorList>
    </citation>
    <scope>NUCLEOTIDE SEQUENCE [LARGE SCALE GENOMIC DNA]</scope>
    <source>
        <strain evidence="2 3">11-183</strain>
    </source>
</reference>
<protein>
    <submittedName>
        <fullName evidence="2">Sugar isomerase</fullName>
    </submittedName>
</protein>
<dbReference type="NCBIfam" id="NF002805">
    <property type="entry name" value="PRK02947.1"/>
    <property type="match status" value="1"/>
</dbReference>
<dbReference type="STRING" id="1912961.BU204_03840"/>
<dbReference type="GO" id="GO:1901135">
    <property type="term" value="P:carbohydrate derivative metabolic process"/>
    <property type="evidence" value="ECO:0007669"/>
    <property type="project" value="InterPro"/>
</dbReference>